<dbReference type="SUPFAM" id="SSF52518">
    <property type="entry name" value="Thiamin diphosphate-binding fold (THDP-binding)"/>
    <property type="match status" value="1"/>
</dbReference>
<dbReference type="Proteomes" id="UP000823892">
    <property type="component" value="Unassembled WGS sequence"/>
</dbReference>
<dbReference type="PANTHER" id="PTHR32154:SF0">
    <property type="entry name" value="PYRUVATE-FLAVODOXIN OXIDOREDUCTASE-RELATED"/>
    <property type="match status" value="1"/>
</dbReference>
<sequence>IAMSYGYVYVAQISMGADFNQTVKALTEAEAYPGPSLIIAYAPCINHGIKKGMSKAQTEEELAVKCGYWHNFRFNPAAENKFTLDSKAPEAADYQAFLDGEVRYNSLKRSNPEKAAKLFALNEEQAKERYAYLQKLVTLYSKTEE</sequence>
<reference evidence="1" key="2">
    <citation type="submission" date="2021-04" db="EMBL/GenBank/DDBJ databases">
        <authorList>
            <person name="Gilroy R."/>
        </authorList>
    </citation>
    <scope>NUCLEOTIDE SEQUENCE</scope>
    <source>
        <strain evidence="1">ChiBcec6-4105</strain>
    </source>
</reference>
<dbReference type="InterPro" id="IPR050722">
    <property type="entry name" value="Pyruvate:ferred/Flavod_OxRd"/>
</dbReference>
<evidence type="ECO:0000313" key="1">
    <source>
        <dbReference type="EMBL" id="HJD29668.1"/>
    </source>
</evidence>
<comment type="caution">
    <text evidence="1">The sequence shown here is derived from an EMBL/GenBank/DDBJ whole genome shotgun (WGS) entry which is preliminary data.</text>
</comment>
<dbReference type="AlphaFoldDB" id="A0A9D2TZ18"/>
<evidence type="ECO:0000313" key="2">
    <source>
        <dbReference type="Proteomes" id="UP000823892"/>
    </source>
</evidence>
<keyword evidence="1" id="KW-0670">Pyruvate</keyword>
<gene>
    <name evidence="1" type="ORF">H9914_11845</name>
</gene>
<dbReference type="InterPro" id="IPR029061">
    <property type="entry name" value="THDP-binding"/>
</dbReference>
<dbReference type="EMBL" id="DWUY01000269">
    <property type="protein sequence ID" value="HJD29668.1"/>
    <property type="molecule type" value="Genomic_DNA"/>
</dbReference>
<feature type="non-terminal residue" evidence="1">
    <location>
        <position position="1"/>
    </location>
</feature>
<organism evidence="1 2">
    <name type="scientific">Candidatus Blautia avicola</name>
    <dbReference type="NCBI Taxonomy" id="2838483"/>
    <lineage>
        <taxon>Bacteria</taxon>
        <taxon>Bacillati</taxon>
        <taxon>Bacillota</taxon>
        <taxon>Clostridia</taxon>
        <taxon>Lachnospirales</taxon>
        <taxon>Lachnospiraceae</taxon>
        <taxon>Blautia</taxon>
    </lineage>
</organism>
<name>A0A9D2TZ18_9FIRM</name>
<dbReference type="GO" id="GO:0006979">
    <property type="term" value="P:response to oxidative stress"/>
    <property type="evidence" value="ECO:0007669"/>
    <property type="project" value="TreeGrafter"/>
</dbReference>
<proteinExistence type="predicted"/>
<dbReference type="PANTHER" id="PTHR32154">
    <property type="entry name" value="PYRUVATE-FLAVODOXIN OXIDOREDUCTASE-RELATED"/>
    <property type="match status" value="1"/>
</dbReference>
<accession>A0A9D2TZ18</accession>
<dbReference type="Gene3D" id="3.40.50.970">
    <property type="match status" value="1"/>
</dbReference>
<reference evidence="1" key="1">
    <citation type="journal article" date="2021" name="PeerJ">
        <title>Extensive microbial diversity within the chicken gut microbiome revealed by metagenomics and culture.</title>
        <authorList>
            <person name="Gilroy R."/>
            <person name="Ravi A."/>
            <person name="Getino M."/>
            <person name="Pursley I."/>
            <person name="Horton D.L."/>
            <person name="Alikhan N.F."/>
            <person name="Baker D."/>
            <person name="Gharbi K."/>
            <person name="Hall N."/>
            <person name="Watson M."/>
            <person name="Adriaenssens E.M."/>
            <person name="Foster-Nyarko E."/>
            <person name="Jarju S."/>
            <person name="Secka A."/>
            <person name="Antonio M."/>
            <person name="Oren A."/>
            <person name="Chaudhuri R.R."/>
            <person name="La Ragione R."/>
            <person name="Hildebrand F."/>
            <person name="Pallen M.J."/>
        </authorList>
    </citation>
    <scope>NUCLEOTIDE SEQUENCE</scope>
    <source>
        <strain evidence="1">ChiBcec6-4105</strain>
    </source>
</reference>
<protein>
    <submittedName>
        <fullName evidence="1">Pyruvate:ferredoxin (Flavodoxin) oxidoreductase</fullName>
    </submittedName>
</protein>